<accession>A0ABR0B7A6</accession>
<evidence type="ECO:0000313" key="2">
    <source>
        <dbReference type="Proteomes" id="UP001234178"/>
    </source>
</evidence>
<dbReference type="EMBL" id="JAOYFB010000040">
    <property type="protein sequence ID" value="KAK4037565.1"/>
    <property type="molecule type" value="Genomic_DNA"/>
</dbReference>
<sequence length="75" mass="8601">MAYNRKILAQNKNTFDMCRTSTFRLSPAALGTSRQGRNGSQTDVKRSIDVKSLKDVKNLIDVMRYKQMLRVFTVS</sequence>
<organism evidence="1 2">
    <name type="scientific">Daphnia magna</name>
    <dbReference type="NCBI Taxonomy" id="35525"/>
    <lineage>
        <taxon>Eukaryota</taxon>
        <taxon>Metazoa</taxon>
        <taxon>Ecdysozoa</taxon>
        <taxon>Arthropoda</taxon>
        <taxon>Crustacea</taxon>
        <taxon>Branchiopoda</taxon>
        <taxon>Diplostraca</taxon>
        <taxon>Cladocera</taxon>
        <taxon>Anomopoda</taxon>
        <taxon>Daphniidae</taxon>
        <taxon>Daphnia</taxon>
    </lineage>
</organism>
<protein>
    <submittedName>
        <fullName evidence="1">Uncharacterized protein</fullName>
    </submittedName>
</protein>
<dbReference type="Proteomes" id="UP001234178">
    <property type="component" value="Unassembled WGS sequence"/>
</dbReference>
<evidence type="ECO:0000313" key="1">
    <source>
        <dbReference type="EMBL" id="KAK4037565.1"/>
    </source>
</evidence>
<proteinExistence type="predicted"/>
<keyword evidence="2" id="KW-1185">Reference proteome</keyword>
<reference evidence="1 2" key="1">
    <citation type="journal article" date="2023" name="Nucleic Acids Res.">
        <title>The hologenome of Daphnia magna reveals possible DNA methylation and microbiome-mediated evolution of the host genome.</title>
        <authorList>
            <person name="Chaturvedi A."/>
            <person name="Li X."/>
            <person name="Dhandapani V."/>
            <person name="Marshall H."/>
            <person name="Kissane S."/>
            <person name="Cuenca-Cambronero M."/>
            <person name="Asole G."/>
            <person name="Calvet F."/>
            <person name="Ruiz-Romero M."/>
            <person name="Marangio P."/>
            <person name="Guigo R."/>
            <person name="Rago D."/>
            <person name="Mirbahai L."/>
            <person name="Eastwood N."/>
            <person name="Colbourne J.K."/>
            <person name="Zhou J."/>
            <person name="Mallon E."/>
            <person name="Orsini L."/>
        </authorList>
    </citation>
    <scope>NUCLEOTIDE SEQUENCE [LARGE SCALE GENOMIC DNA]</scope>
    <source>
        <strain evidence="1">LRV0_1</strain>
    </source>
</reference>
<gene>
    <name evidence="1" type="ORF">OUZ56_029597</name>
</gene>
<comment type="caution">
    <text evidence="1">The sequence shown here is derived from an EMBL/GenBank/DDBJ whole genome shotgun (WGS) entry which is preliminary data.</text>
</comment>
<name>A0ABR0B7A6_9CRUS</name>